<sequence>MSHHLSAFSYHLYRRFLEKFSALHFRFSLAILLFLRSKQHMSRRCVIFGFGAVAQTTFKLIAKHLPISEYLLIDGRQLSEKELEITKGYKVTTVVRTFNNDTLEEGAFELIKDDDMVFDFFGCADSLQIIRACTRHKNVLYLNACLEEWEELELPSGYQLYERMYNFRKTCPNKATACIDAGANPGIITHFAILATFHMAQSAIDRKVHDADKIKELLDKKDVAGLATQLQVDALHISEIETIEPADEKLFEGATCNSWCVPSFHDEWMKASEVSIGTSDREDLTKEGYSPVPESVPQSTLIPFPLHLKTACPNFTFTGRCVRHPETLEISKVFHDTKTGHVPTVAFVYHPSRLPLQSMRQPNWKTLPKLIMSENYGGPLDGAETMGATLISAREDIPPRWYGSILSCQQARDVECIMNPTTLQVAASALAHMAVALKHPEQGICMPHDFDSEEIMEIAKPYLGTVWDGDLEVRLPSRWRDLIVDEVL</sequence>
<name>A0A1J4K0B9_9EUKA</name>
<evidence type="ECO:0000259" key="1">
    <source>
        <dbReference type="Pfam" id="PF03435"/>
    </source>
</evidence>
<dbReference type="Proteomes" id="UP000179807">
    <property type="component" value="Unassembled WGS sequence"/>
</dbReference>
<dbReference type="OrthoDB" id="2151234at2759"/>
<dbReference type="Gene3D" id="3.40.50.720">
    <property type="entry name" value="NAD(P)-binding Rossmann-like Domain"/>
    <property type="match status" value="1"/>
</dbReference>
<proteinExistence type="predicted"/>
<dbReference type="InterPro" id="IPR005097">
    <property type="entry name" value="Sacchrp_dh_NADP-bd"/>
</dbReference>
<reference evidence="2" key="1">
    <citation type="submission" date="2016-10" db="EMBL/GenBank/DDBJ databases">
        <authorList>
            <person name="Benchimol M."/>
            <person name="Almeida L.G."/>
            <person name="Vasconcelos A.T."/>
            <person name="Perreira-Neves A."/>
            <person name="Rosa I.A."/>
            <person name="Tasca T."/>
            <person name="Bogo M.R."/>
            <person name="de Souza W."/>
        </authorList>
    </citation>
    <scope>NUCLEOTIDE SEQUENCE [LARGE SCALE GENOMIC DNA]</scope>
    <source>
        <strain evidence="2">K</strain>
    </source>
</reference>
<dbReference type="InterPro" id="IPR023181">
    <property type="entry name" value="Homospermid_syn-like_C"/>
</dbReference>
<comment type="caution">
    <text evidence="2">The sequence shown here is derived from an EMBL/GenBank/DDBJ whole genome shotgun (WGS) entry which is preliminary data.</text>
</comment>
<dbReference type="RefSeq" id="XP_068357312.1">
    <property type="nucleotide sequence ID" value="XM_068506159.1"/>
</dbReference>
<dbReference type="AlphaFoldDB" id="A0A1J4K0B9"/>
<dbReference type="VEuPathDB" id="TrichDB:TRFO_28405"/>
<dbReference type="GeneID" id="94840863"/>
<keyword evidence="3" id="KW-1185">Reference proteome</keyword>
<feature type="domain" description="Saccharopine dehydrogenase NADP binding" evidence="1">
    <location>
        <begin position="46"/>
        <end position="178"/>
    </location>
</feature>
<dbReference type="Pfam" id="PF03435">
    <property type="entry name" value="Sacchrp_dh_NADP"/>
    <property type="match status" value="1"/>
</dbReference>
<protein>
    <recommendedName>
        <fullName evidence="1">Saccharopine dehydrogenase NADP binding domain-containing protein</fullName>
    </recommendedName>
</protein>
<evidence type="ECO:0000313" key="3">
    <source>
        <dbReference type="Proteomes" id="UP000179807"/>
    </source>
</evidence>
<evidence type="ECO:0000313" key="2">
    <source>
        <dbReference type="EMBL" id="OHT04176.1"/>
    </source>
</evidence>
<organism evidence="2 3">
    <name type="scientific">Tritrichomonas foetus</name>
    <dbReference type="NCBI Taxonomy" id="1144522"/>
    <lineage>
        <taxon>Eukaryota</taxon>
        <taxon>Metamonada</taxon>
        <taxon>Parabasalia</taxon>
        <taxon>Tritrichomonadida</taxon>
        <taxon>Tritrichomonadidae</taxon>
        <taxon>Tritrichomonas</taxon>
    </lineage>
</organism>
<dbReference type="EMBL" id="MLAK01000803">
    <property type="protein sequence ID" value="OHT04176.1"/>
    <property type="molecule type" value="Genomic_DNA"/>
</dbReference>
<gene>
    <name evidence="2" type="ORF">TRFO_28405</name>
</gene>
<accession>A0A1J4K0B9</accession>
<dbReference type="Gene3D" id="3.30.360.30">
    <property type="entry name" value="homospermidine synthase like"/>
    <property type="match status" value="1"/>
</dbReference>